<dbReference type="PANTHER" id="PTHR16263:SF4">
    <property type="entry name" value="TETRATRICOPEPTIDE REPEAT PROTEIN 38"/>
    <property type="match status" value="1"/>
</dbReference>
<evidence type="ECO:0000256" key="2">
    <source>
        <dbReference type="ARBA" id="ARBA00019992"/>
    </source>
</evidence>
<organism evidence="6">
    <name type="scientific">marine metagenome</name>
    <dbReference type="NCBI Taxonomy" id="408172"/>
    <lineage>
        <taxon>unclassified sequences</taxon>
        <taxon>metagenomes</taxon>
        <taxon>ecological metagenomes</taxon>
    </lineage>
</organism>
<keyword evidence="3" id="KW-0677">Repeat</keyword>
<dbReference type="InterPro" id="IPR011990">
    <property type="entry name" value="TPR-like_helical_dom_sf"/>
</dbReference>
<name>A0A381SWF0_9ZZZZ</name>
<comment type="similarity">
    <text evidence="1">Belongs to the TTC38 family.</text>
</comment>
<gene>
    <name evidence="6" type="ORF">METZ01_LOCUS60522</name>
</gene>
<keyword evidence="4" id="KW-0802">TPR repeat</keyword>
<evidence type="ECO:0000256" key="5">
    <source>
        <dbReference type="SAM" id="MobiDB-lite"/>
    </source>
</evidence>
<feature type="region of interest" description="Disordered" evidence="5">
    <location>
        <begin position="442"/>
        <end position="481"/>
    </location>
</feature>
<feature type="compositionally biased region" description="Low complexity" evidence="5">
    <location>
        <begin position="444"/>
        <end position="456"/>
    </location>
</feature>
<protein>
    <recommendedName>
        <fullName evidence="2">Tetratricopeptide repeat protein 38</fullName>
    </recommendedName>
</protein>
<evidence type="ECO:0000256" key="4">
    <source>
        <dbReference type="ARBA" id="ARBA00022803"/>
    </source>
</evidence>
<dbReference type="InterPro" id="IPR033891">
    <property type="entry name" value="TTC38"/>
</dbReference>
<dbReference type="Gene3D" id="1.25.40.10">
    <property type="entry name" value="Tetratricopeptide repeat domain"/>
    <property type="match status" value="1"/>
</dbReference>
<accession>A0A381SWF0</accession>
<dbReference type="EMBL" id="UINC01003595">
    <property type="protein sequence ID" value="SVA07668.1"/>
    <property type="molecule type" value="Genomic_DNA"/>
</dbReference>
<proteinExistence type="inferred from homology"/>
<evidence type="ECO:0000256" key="3">
    <source>
        <dbReference type="ARBA" id="ARBA00022737"/>
    </source>
</evidence>
<dbReference type="SUPFAM" id="SSF48452">
    <property type="entry name" value="TPR-like"/>
    <property type="match status" value="1"/>
</dbReference>
<dbReference type="CDD" id="cd05804">
    <property type="entry name" value="StaR_like"/>
    <property type="match status" value="1"/>
</dbReference>
<sequence>MMRNGIQDRFGMTLSTSSVAAADTLEEGMDRLLSQNHGPELKFQEAIELDEGFALAHGCLAYWYQQRALPDEAKKTMVKALDLTSGITRRERQLIEAINHWIFGRGSDSIDLIKEHLSEFPQERLVLRLAHRLYMLGCSGAGSPNFPPEYLSLLQSVEAHCTDDWAFLAEYAFAHHETGQLDIAMELAQRSLDMNPINAVACHSMTHVHFERGDASSGEDFLGAWLQVFDAPASSYVHLSWHLALFEMAQGKYQETLDRYEKYIRPSVISNSMAVLNDSASLMWRLQIYGGAPPPKPWGEVSKIAASAANGPGPAFRDAHAALAFAGSGDYEAMGQMTNRLQDAAEKGDSFAEEVILPLIQSIEAFAEENYTESVRLMEPVFSQLVRIGGSHAQREVFEDTMLEAYIRAEQFEKAEAMLYKRLKQRESVRDTFWLGRVQSGQGRSAEASSSLSRAAQGWKAADSETPEIAALNKQRAAAGR</sequence>
<evidence type="ECO:0000256" key="1">
    <source>
        <dbReference type="ARBA" id="ARBA00005857"/>
    </source>
</evidence>
<dbReference type="AlphaFoldDB" id="A0A381SWF0"/>
<reference evidence="6" key="1">
    <citation type="submission" date="2018-05" db="EMBL/GenBank/DDBJ databases">
        <authorList>
            <person name="Lanie J.A."/>
            <person name="Ng W.-L."/>
            <person name="Kazmierczak K.M."/>
            <person name="Andrzejewski T.M."/>
            <person name="Davidsen T.M."/>
            <person name="Wayne K.J."/>
            <person name="Tettelin H."/>
            <person name="Glass J.I."/>
            <person name="Rusch D."/>
            <person name="Podicherti R."/>
            <person name="Tsui H.-C.T."/>
            <person name="Winkler M.E."/>
        </authorList>
    </citation>
    <scope>NUCLEOTIDE SEQUENCE</scope>
</reference>
<dbReference type="PANTHER" id="PTHR16263">
    <property type="entry name" value="TETRATRICOPEPTIDE REPEAT PROTEIN 38"/>
    <property type="match status" value="1"/>
</dbReference>
<evidence type="ECO:0000313" key="6">
    <source>
        <dbReference type="EMBL" id="SVA07668.1"/>
    </source>
</evidence>